<dbReference type="Pfam" id="PF00384">
    <property type="entry name" value="Molybdopterin"/>
    <property type="match status" value="1"/>
</dbReference>
<proteinExistence type="predicted"/>
<evidence type="ECO:0000313" key="6">
    <source>
        <dbReference type="EMBL" id="SUU86428.1"/>
    </source>
</evidence>
<keyword evidence="3" id="KW-0411">Iron-sulfur</keyword>
<dbReference type="Gene3D" id="2.40.40.20">
    <property type="match status" value="1"/>
</dbReference>
<name>A0A380WBT2_AFIFE</name>
<dbReference type="GO" id="GO:1990204">
    <property type="term" value="C:oxidoreductase complex"/>
    <property type="evidence" value="ECO:0007669"/>
    <property type="project" value="UniProtKB-ARBA"/>
</dbReference>
<evidence type="ECO:0000256" key="1">
    <source>
        <dbReference type="ARBA" id="ARBA00022723"/>
    </source>
</evidence>
<evidence type="ECO:0000259" key="5">
    <source>
        <dbReference type="Pfam" id="PF01568"/>
    </source>
</evidence>
<dbReference type="SUPFAM" id="SSF50692">
    <property type="entry name" value="ADC-like"/>
    <property type="match status" value="1"/>
</dbReference>
<evidence type="ECO:0000256" key="3">
    <source>
        <dbReference type="ARBA" id="ARBA00023014"/>
    </source>
</evidence>
<organism evidence="6 7">
    <name type="scientific">Afipia felis</name>
    <name type="common">Cat scratch disease bacillus</name>
    <dbReference type="NCBI Taxonomy" id="1035"/>
    <lineage>
        <taxon>Bacteria</taxon>
        <taxon>Pseudomonadati</taxon>
        <taxon>Pseudomonadota</taxon>
        <taxon>Alphaproteobacteria</taxon>
        <taxon>Hyphomicrobiales</taxon>
        <taxon>Nitrobacteraceae</taxon>
        <taxon>Afipia</taxon>
    </lineage>
</organism>
<keyword evidence="2" id="KW-0408">Iron</keyword>
<dbReference type="CDD" id="cd00508">
    <property type="entry name" value="MopB_CT_Fdh-Nap-like"/>
    <property type="match status" value="1"/>
</dbReference>
<accession>A0A380WBT2</accession>
<dbReference type="GO" id="GO:0008863">
    <property type="term" value="F:formate dehydrogenase (NAD+) activity"/>
    <property type="evidence" value="ECO:0007669"/>
    <property type="project" value="UniProtKB-EC"/>
</dbReference>
<dbReference type="GO" id="GO:0046872">
    <property type="term" value="F:metal ion binding"/>
    <property type="evidence" value="ECO:0007669"/>
    <property type="project" value="UniProtKB-KW"/>
</dbReference>
<dbReference type="GO" id="GO:0051536">
    <property type="term" value="F:iron-sulfur cluster binding"/>
    <property type="evidence" value="ECO:0007669"/>
    <property type="project" value="UniProtKB-KW"/>
</dbReference>
<gene>
    <name evidence="6" type="primary">fdhF</name>
    <name evidence="6" type="ORF">NCTC12722_03654</name>
</gene>
<reference evidence="6 7" key="1">
    <citation type="submission" date="2018-06" db="EMBL/GenBank/DDBJ databases">
        <authorList>
            <consortium name="Pathogen Informatics"/>
            <person name="Doyle S."/>
        </authorList>
    </citation>
    <scope>NUCLEOTIDE SEQUENCE [LARGE SCALE GENOMIC DNA]</scope>
    <source>
        <strain evidence="6 7">NCTC12722</strain>
    </source>
</reference>
<keyword evidence="6" id="KW-0560">Oxidoreductase</keyword>
<dbReference type="InterPro" id="IPR009010">
    <property type="entry name" value="Asp_de-COase-like_dom_sf"/>
</dbReference>
<dbReference type="InterPro" id="IPR050123">
    <property type="entry name" value="Prok_molybdopt-oxidoreductase"/>
</dbReference>
<dbReference type="EMBL" id="UIGB01000001">
    <property type="protein sequence ID" value="SUU86428.1"/>
    <property type="molecule type" value="Genomic_DNA"/>
</dbReference>
<dbReference type="InterPro" id="IPR006657">
    <property type="entry name" value="MoPterin_dinucl-bd_dom"/>
</dbReference>
<feature type="domain" description="Molybdopterin dinucleotide-binding" evidence="5">
    <location>
        <begin position="429"/>
        <end position="533"/>
    </location>
</feature>
<evidence type="ECO:0000256" key="2">
    <source>
        <dbReference type="ARBA" id="ARBA00023004"/>
    </source>
</evidence>
<dbReference type="PANTHER" id="PTHR43105">
    <property type="entry name" value="RESPIRATORY NITRATE REDUCTASE"/>
    <property type="match status" value="1"/>
</dbReference>
<feature type="domain" description="Molybdopterin oxidoreductase" evidence="4">
    <location>
        <begin position="13"/>
        <end position="340"/>
    </location>
</feature>
<dbReference type="PANTHER" id="PTHR43105:SF10">
    <property type="entry name" value="NADH-QUINONE OXIDOREDUCTASE SUBUNIT G"/>
    <property type="match status" value="1"/>
</dbReference>
<evidence type="ECO:0000313" key="7">
    <source>
        <dbReference type="Proteomes" id="UP000254343"/>
    </source>
</evidence>
<dbReference type="Proteomes" id="UP000254343">
    <property type="component" value="Unassembled WGS sequence"/>
</dbReference>
<dbReference type="GO" id="GO:0043546">
    <property type="term" value="F:molybdopterin cofactor binding"/>
    <property type="evidence" value="ECO:0007669"/>
    <property type="project" value="InterPro"/>
</dbReference>
<dbReference type="SUPFAM" id="SSF53706">
    <property type="entry name" value="Formate dehydrogenase/DMSO reductase, domains 1-3"/>
    <property type="match status" value="1"/>
</dbReference>
<dbReference type="Pfam" id="PF01568">
    <property type="entry name" value="Molydop_binding"/>
    <property type="match status" value="1"/>
</dbReference>
<dbReference type="AlphaFoldDB" id="A0A380WBT2"/>
<keyword evidence="1" id="KW-0479">Metal-binding</keyword>
<dbReference type="GO" id="GO:0003954">
    <property type="term" value="F:NADH dehydrogenase activity"/>
    <property type="evidence" value="ECO:0007669"/>
    <property type="project" value="TreeGrafter"/>
</dbReference>
<dbReference type="Gene3D" id="3.40.228.10">
    <property type="entry name" value="Dimethylsulfoxide Reductase, domain 2"/>
    <property type="match status" value="1"/>
</dbReference>
<dbReference type="InterPro" id="IPR006656">
    <property type="entry name" value="Mopterin_OxRdtase"/>
</dbReference>
<dbReference type="GO" id="GO:0022904">
    <property type="term" value="P:respiratory electron transport chain"/>
    <property type="evidence" value="ECO:0007669"/>
    <property type="project" value="TreeGrafter"/>
</dbReference>
<sequence length="558" mass="61690">MTVFGAGGGTSSYREAEDADLLVFWGSNAREAHPIFFHHALKAIHKGAKVYSVDPRRAKTAEWADAWLGLDVGTDVALAYGIGREIIHAGLTNEAFIENATTGFKDYVAACEPWTLEATSRETGVPAELIRQLAHDYAKAERAQICWTLGITEHHNGTDNVRSLCNLALLTGHVGRWGSGLVPLRGQNNVQGGGDMGAIPKNLPGFQDVGNAEHRAKFERLWNVTMPPKYGMTLSEMMHAMDEGHLTNLYIVGENPVQSDADSNAVGKRLENLDHVVVQDIFLTKTATYAHVVLPSAAAWCESEGTFTNSERRVQRVRKALEPPGNAKDDIEIIRLVAERMGYHWPIQTAEQVWDDLRAVSPNHHGMSYRMLEERGGLQWPFPDENGPETSFLHARLWDKDPEKRGRLAPFGTPKHSLPVDKLDEEFPLRLTTGRRLTDYNTGVQSGGFNSPIRFGACIDLSPEDMARLDVSEGEWVRVSSRRGSVLAPVRKEPGLRPGLLFMACNFPDEVDVNALTIEANDPIAGTAEFKATAVRVEKTNEVPTWERNAFAKLEAAE</sequence>
<evidence type="ECO:0000259" key="4">
    <source>
        <dbReference type="Pfam" id="PF00384"/>
    </source>
</evidence>
<protein>
    <submittedName>
        <fullName evidence="6">Formate dehydrogenase H</fullName>
        <ecNumber evidence="6">1.17.1.9</ecNumber>
    </submittedName>
</protein>
<dbReference type="GO" id="GO:0016020">
    <property type="term" value="C:membrane"/>
    <property type="evidence" value="ECO:0007669"/>
    <property type="project" value="TreeGrafter"/>
</dbReference>
<dbReference type="Gene3D" id="3.40.50.740">
    <property type="match status" value="1"/>
</dbReference>
<dbReference type="EC" id="1.17.1.9" evidence="6"/>